<evidence type="ECO:0000256" key="1">
    <source>
        <dbReference type="ARBA" id="ARBA00004141"/>
    </source>
</evidence>
<feature type="transmembrane region" description="Helical" evidence="5">
    <location>
        <begin position="32"/>
        <end position="53"/>
    </location>
</feature>
<keyword evidence="8" id="KW-1185">Reference proteome</keyword>
<gene>
    <name evidence="7" type="ORF">SAMN04488120_104270</name>
</gene>
<dbReference type="AlphaFoldDB" id="A0A1I2IVM9"/>
<name>A0A1I2IVM9_9GAMM</name>
<dbReference type="NCBIfam" id="TIGR00815">
    <property type="entry name" value="sulP"/>
    <property type="match status" value="1"/>
</dbReference>
<feature type="transmembrane region" description="Helical" evidence="5">
    <location>
        <begin position="349"/>
        <end position="371"/>
    </location>
</feature>
<feature type="transmembrane region" description="Helical" evidence="5">
    <location>
        <begin position="378"/>
        <end position="397"/>
    </location>
</feature>
<feature type="transmembrane region" description="Helical" evidence="5">
    <location>
        <begin position="107"/>
        <end position="128"/>
    </location>
</feature>
<dbReference type="GO" id="GO:0008271">
    <property type="term" value="F:secondary active sulfate transmembrane transporter activity"/>
    <property type="evidence" value="ECO:0007669"/>
    <property type="project" value="InterPro"/>
</dbReference>
<dbReference type="Pfam" id="PF00916">
    <property type="entry name" value="Sulfate_transp"/>
    <property type="match status" value="1"/>
</dbReference>
<feature type="transmembrane region" description="Helical" evidence="5">
    <location>
        <begin position="59"/>
        <end position="74"/>
    </location>
</feature>
<dbReference type="PANTHER" id="PTHR11814">
    <property type="entry name" value="SULFATE TRANSPORTER"/>
    <property type="match status" value="1"/>
</dbReference>
<keyword evidence="4 5" id="KW-0472">Membrane</keyword>
<dbReference type="InterPro" id="IPR002645">
    <property type="entry name" value="STAS_dom"/>
</dbReference>
<accession>A0A1I2IVM9</accession>
<feature type="transmembrane region" description="Helical" evidence="5">
    <location>
        <begin position="314"/>
        <end position="337"/>
    </location>
</feature>
<feature type="transmembrane region" description="Helical" evidence="5">
    <location>
        <begin position="267"/>
        <end position="293"/>
    </location>
</feature>
<evidence type="ECO:0000313" key="8">
    <source>
        <dbReference type="Proteomes" id="UP000199771"/>
    </source>
</evidence>
<dbReference type="STRING" id="1076937.SAMN04488120_104270"/>
<evidence type="ECO:0000256" key="3">
    <source>
        <dbReference type="ARBA" id="ARBA00022989"/>
    </source>
</evidence>
<sequence length="586" mass="62105">MAASGKARRQRQWLPLLSDLRHGNAAQWLQDGLAGTITAILLVPQALAYALLAGMPPEVGLYASVLPIIVYACLGTSRTLAVGPVAVAAVMVSSALIPFAQGDPQRYLTGALILSCLSGGTLLMMGILRLGWLTNFISHPVLSGFTSGAAIFIIATQLSALSGIPVPREAGFIAIFTELARHADKLNPATLAFGLTSLVLLVLSRDPLKRWLTARGVGSGQAAILSRVAPLIVVAITTMASSITGAHDRYGVDVVGRIPQGLPGVSLAFLQASGWLALLPSAALIALIGYVESISVAKALAFRRGEKVDPDQELVALGATNIAAACAGAMPVAGGFARSMVNFDAGARTQLAAVVTALWVALSAFLFTGLLADLPKSVLAAIIVVAVWQLIDLRALLHTWSYDKGDAMAQGLTIVGVLLLGIEHGLLAGASLSLLLFLYRTSRPHIAVVGRLGDTEHYRNVLRHPVQTWRGLLLVRIDENLYFANAPRVESELHRLIVEHQPLGDVVLIMSGVAYVDTSGLDVLDTLERELAAQGIRLHLAEVKGPVMDRLMHTELIRRIGAHRIHLSAHQAVCAIRGNAEPERSP</sequence>
<dbReference type="InterPro" id="IPR036513">
    <property type="entry name" value="STAS_dom_sf"/>
</dbReference>
<dbReference type="InterPro" id="IPR011547">
    <property type="entry name" value="SLC26A/SulP_dom"/>
</dbReference>
<dbReference type="SUPFAM" id="SSF52091">
    <property type="entry name" value="SpoIIaa-like"/>
    <property type="match status" value="1"/>
</dbReference>
<evidence type="ECO:0000256" key="2">
    <source>
        <dbReference type="ARBA" id="ARBA00022692"/>
    </source>
</evidence>
<dbReference type="CDD" id="cd07042">
    <property type="entry name" value="STAS_SulP_like_sulfate_transporter"/>
    <property type="match status" value="1"/>
</dbReference>
<keyword evidence="2 5" id="KW-0812">Transmembrane</keyword>
<feature type="transmembrane region" description="Helical" evidence="5">
    <location>
        <begin position="81"/>
        <end position="101"/>
    </location>
</feature>
<dbReference type="PROSITE" id="PS01130">
    <property type="entry name" value="SLC26A"/>
    <property type="match status" value="1"/>
</dbReference>
<feature type="domain" description="STAS" evidence="6">
    <location>
        <begin position="462"/>
        <end position="576"/>
    </location>
</feature>
<feature type="transmembrane region" description="Helical" evidence="5">
    <location>
        <begin position="140"/>
        <end position="166"/>
    </location>
</feature>
<evidence type="ECO:0000313" key="7">
    <source>
        <dbReference type="EMBL" id="SFF45790.1"/>
    </source>
</evidence>
<organism evidence="7 8">
    <name type="scientific">Fontimonas thermophila</name>
    <dbReference type="NCBI Taxonomy" id="1076937"/>
    <lineage>
        <taxon>Bacteria</taxon>
        <taxon>Pseudomonadati</taxon>
        <taxon>Pseudomonadota</taxon>
        <taxon>Gammaproteobacteria</taxon>
        <taxon>Nevskiales</taxon>
        <taxon>Nevskiaceae</taxon>
        <taxon>Fontimonas</taxon>
    </lineage>
</organism>
<feature type="transmembrane region" description="Helical" evidence="5">
    <location>
        <begin position="224"/>
        <end position="247"/>
    </location>
</feature>
<comment type="subcellular location">
    <subcellularLocation>
        <location evidence="1">Membrane</location>
        <topology evidence="1">Multi-pass membrane protein</topology>
    </subcellularLocation>
</comment>
<dbReference type="Pfam" id="PF01740">
    <property type="entry name" value="STAS"/>
    <property type="match status" value="1"/>
</dbReference>
<evidence type="ECO:0000256" key="5">
    <source>
        <dbReference type="SAM" id="Phobius"/>
    </source>
</evidence>
<keyword evidence="3 5" id="KW-1133">Transmembrane helix</keyword>
<proteinExistence type="predicted"/>
<dbReference type="InterPro" id="IPR018045">
    <property type="entry name" value="S04_transporter_CS"/>
</dbReference>
<dbReference type="EMBL" id="FOOC01000004">
    <property type="protein sequence ID" value="SFF45790.1"/>
    <property type="molecule type" value="Genomic_DNA"/>
</dbReference>
<evidence type="ECO:0000259" key="6">
    <source>
        <dbReference type="PROSITE" id="PS50801"/>
    </source>
</evidence>
<reference evidence="7 8" key="1">
    <citation type="submission" date="2016-10" db="EMBL/GenBank/DDBJ databases">
        <authorList>
            <person name="de Groot N.N."/>
        </authorList>
    </citation>
    <scope>NUCLEOTIDE SEQUENCE [LARGE SCALE GENOMIC DNA]</scope>
    <source>
        <strain evidence="7 8">DSM 23609</strain>
    </source>
</reference>
<dbReference type="PROSITE" id="PS50801">
    <property type="entry name" value="STAS"/>
    <property type="match status" value="1"/>
</dbReference>
<dbReference type="Proteomes" id="UP000199771">
    <property type="component" value="Unassembled WGS sequence"/>
</dbReference>
<feature type="transmembrane region" description="Helical" evidence="5">
    <location>
        <begin position="186"/>
        <end position="203"/>
    </location>
</feature>
<evidence type="ECO:0000256" key="4">
    <source>
        <dbReference type="ARBA" id="ARBA00023136"/>
    </source>
</evidence>
<feature type="transmembrane region" description="Helical" evidence="5">
    <location>
        <begin position="417"/>
        <end position="439"/>
    </location>
</feature>
<dbReference type="Gene3D" id="3.30.750.24">
    <property type="entry name" value="STAS domain"/>
    <property type="match status" value="1"/>
</dbReference>
<dbReference type="OrthoDB" id="9769739at2"/>
<dbReference type="GO" id="GO:0016020">
    <property type="term" value="C:membrane"/>
    <property type="evidence" value="ECO:0007669"/>
    <property type="project" value="UniProtKB-SubCell"/>
</dbReference>
<protein>
    <submittedName>
        <fullName evidence="7">Sulfate permease, SulP family</fullName>
    </submittedName>
</protein>
<dbReference type="InterPro" id="IPR001902">
    <property type="entry name" value="SLC26A/SulP_fam"/>
</dbReference>